<evidence type="ECO:0000259" key="1">
    <source>
        <dbReference type="Pfam" id="PF24346"/>
    </source>
</evidence>
<proteinExistence type="predicted"/>
<dbReference type="Pfam" id="PF13585">
    <property type="entry name" value="CHU_C"/>
    <property type="match status" value="1"/>
</dbReference>
<feature type="domain" description="DUF7507" evidence="1">
    <location>
        <begin position="860"/>
        <end position="956"/>
    </location>
</feature>
<reference evidence="2 3" key="1">
    <citation type="submission" date="2023-03" db="EMBL/GenBank/DDBJ databases">
        <title>Muricauda XX sp. nov. and Muricauda XXX sp. nov., two novel species isolated from Okinawa Trough.</title>
        <authorList>
            <person name="Cao W."/>
            <person name="Deng X."/>
        </authorList>
    </citation>
    <scope>NUCLEOTIDE SEQUENCE [LARGE SCALE GENOMIC DNA]</scope>
    <source>
        <strain evidence="2 3">334s03</strain>
    </source>
</reference>
<organism evidence="2 3">
    <name type="scientific">Flagellimonas yonaguniensis</name>
    <dbReference type="NCBI Taxonomy" id="3031325"/>
    <lineage>
        <taxon>Bacteria</taxon>
        <taxon>Pseudomonadati</taxon>
        <taxon>Bacteroidota</taxon>
        <taxon>Flavobacteriia</taxon>
        <taxon>Flavobacteriales</taxon>
        <taxon>Flavobacteriaceae</taxon>
        <taxon>Flagellimonas</taxon>
    </lineage>
</organism>
<comment type="caution">
    <text evidence="2">The sequence shown here is derived from an EMBL/GenBank/DDBJ whole genome shotgun (WGS) entry which is preliminary data.</text>
</comment>
<feature type="domain" description="DUF7507" evidence="1">
    <location>
        <begin position="717"/>
        <end position="814"/>
    </location>
</feature>
<gene>
    <name evidence="2" type="ORF">PY092_14070</name>
</gene>
<dbReference type="Proteomes" id="UP001221366">
    <property type="component" value="Unassembled WGS sequence"/>
</dbReference>
<feature type="domain" description="DUF7507" evidence="1">
    <location>
        <begin position="582"/>
        <end position="681"/>
    </location>
</feature>
<name>A0ABT5Y1G6_9FLAO</name>
<dbReference type="NCBIfam" id="TIGR01451">
    <property type="entry name" value="B_ant_repeat"/>
    <property type="match status" value="1"/>
</dbReference>
<dbReference type="InterPro" id="IPR047589">
    <property type="entry name" value="DUF11_rpt"/>
</dbReference>
<feature type="domain" description="DUF7507" evidence="1">
    <location>
        <begin position="316"/>
        <end position="414"/>
    </location>
</feature>
<dbReference type="EMBL" id="JARFVB010000009">
    <property type="protein sequence ID" value="MDF0717286.1"/>
    <property type="molecule type" value="Genomic_DNA"/>
</dbReference>
<dbReference type="NCBIfam" id="TIGR04131">
    <property type="entry name" value="Bac_Flav_CTERM"/>
    <property type="match status" value="1"/>
</dbReference>
<feature type="domain" description="DUF7507" evidence="1">
    <location>
        <begin position="182"/>
        <end position="284"/>
    </location>
</feature>
<accession>A0ABT5Y1G6</accession>
<dbReference type="Pfam" id="PF24346">
    <property type="entry name" value="DUF7507"/>
    <property type="match status" value="6"/>
</dbReference>
<sequence>MNNTTLPNSLKKLIKESLIPIFTLLIAYMVLAETINHPNNILVGKAETNALGYIPFVPDISINVNGNPLDALEGNPGCNLVLYEITVTNTGTDDLENVVVSDNLLDGIITGPTESMNPDNILEVGEVWTYNAAHVTTPQEKIDDQVETMTSVSANVVGQPDQIVSDNDSTIVLLPSCPLSTEIAVIKTGNPLESIDSGMAGCNLILYQFTVTNEGGNVLENVVLNDPLLGGDLGVPDNEDIIVNGLLEVGETWVYTVPYATTIQDKFNEEVVNQAVVTANIQGDPNALVLDLSDDDSVLENDPTVVTLPSCPSKDDIAVVKTGAALEDIEAGPGCNIILYEFTVTNQGVNILENVVLNDPLLGGDIAGPSGGDDNDDGFLDVDEAWTYVAVYNITLEDLNNGFFENQATVSADIQGLNQMAIDLSDDNSVLEDDPTVIDLSSCSVPDIGLIKVGQAVDIDGDGCIESILYTFTLTNTGGVDIDEITLEDELLGGEVSGPIDGTDTNNDGILSVGETWTYEAIYAITQEDIDNAAVVNQAEVNGEIVDTEIGVSDLSDDDSLFEDEPTRTAVPNDACTDGSAEIGLIKVGQAVDIDGDGCIESILYTFTLTNTGGVDIDEITLEDELLGGEVSGPIDGTDTNNDGILSVGETWTYEAIHSITQEDIDNAAVVNQAEVNGEIVDTEIGVSDLSDDDSLFEDEPTRTAVPNDACTDGGNIGLIKEAELVDIDQDGCIESIRYTFIVTNIGGSDLDNVSLIDEVLFGQEEIPGPDSESIAENGILQVGEVWLYTDIYPITQEDIDNGFVINQAIISAELVDSNFIVFDLSDDDSNFENTPTRTEVPNDACPGDGGGDGTPLFGIALIKTGEGIDTDIDGCDDSINYTFTVINSGTVELENIVLNDDLLGGTITGLINTTETEDGILQSGEEWTYTATYNPTQEDIDGVFVDNQAVVTADLIDTTDSVFDNSDDNSYEENDITSVNVSTFCEYTGGGSDFQIFNGMTPNGDGLNDYFRIQGIENYPDNNVKIFNRWGVQVYQIDSYGQGNNLFYGLSEGRATLQKDRELPSGTYFYILTFTSEVNPGNESYSGYLYINRN</sequence>
<dbReference type="PANTHER" id="PTHR34819">
    <property type="entry name" value="LARGE CYSTEINE-RICH PERIPLASMIC PROTEIN OMCB"/>
    <property type="match status" value="1"/>
</dbReference>
<evidence type="ECO:0000313" key="2">
    <source>
        <dbReference type="EMBL" id="MDF0717286.1"/>
    </source>
</evidence>
<protein>
    <submittedName>
        <fullName evidence="2">Gliding motility-associated C-terminal domain-containing protein</fullName>
    </submittedName>
</protein>
<feature type="domain" description="DUF7507" evidence="1">
    <location>
        <begin position="446"/>
        <end position="546"/>
    </location>
</feature>
<keyword evidence="3" id="KW-1185">Reference proteome</keyword>
<dbReference type="InterPro" id="IPR026341">
    <property type="entry name" value="T9SS_type_B"/>
</dbReference>
<dbReference type="InterPro" id="IPR055354">
    <property type="entry name" value="DUF7507"/>
</dbReference>
<dbReference type="InterPro" id="IPR051172">
    <property type="entry name" value="Chlamydia_OmcB"/>
</dbReference>
<evidence type="ECO:0000313" key="3">
    <source>
        <dbReference type="Proteomes" id="UP001221366"/>
    </source>
</evidence>
<dbReference type="RefSeq" id="WP_275616437.1">
    <property type="nucleotide sequence ID" value="NZ_JARFVB010000009.1"/>
</dbReference>